<reference evidence="1 2" key="1">
    <citation type="journal article" date="2012" name="J. Bacteriol.">
        <title>Genome Sequence of Pectin-Degrading Alishewanella aestuarii Strain B11T, Isolated from Tidal Flat Sediment.</title>
        <authorList>
            <person name="Jung J."/>
            <person name="Choi S."/>
            <person name="Chun J."/>
            <person name="Park W."/>
        </authorList>
    </citation>
    <scope>NUCLEOTIDE SEQUENCE [LARGE SCALE GENOMIC DNA]</scope>
    <source>
        <strain evidence="1 2">B11</strain>
    </source>
</reference>
<gene>
    <name evidence="1" type="ORF">AEST_28950</name>
</gene>
<accession>J1QEZ5</accession>
<comment type="caution">
    <text evidence="1">The sequence shown here is derived from an EMBL/GenBank/DDBJ whole genome shotgun (WGS) entry which is preliminary data.</text>
</comment>
<dbReference type="EMBL" id="ALAB01000039">
    <property type="protein sequence ID" value="EJI84061.1"/>
    <property type="molecule type" value="Genomic_DNA"/>
</dbReference>
<dbReference type="AlphaFoldDB" id="J1QEZ5"/>
<evidence type="ECO:0000313" key="1">
    <source>
        <dbReference type="EMBL" id="EJI84061.1"/>
    </source>
</evidence>
<sequence>MLSKFIVNACAANTVAESVLAGQCCSLQKIRYCVAISSS</sequence>
<proteinExistence type="predicted"/>
<dbReference type="Proteomes" id="UP000012043">
    <property type="component" value="Unassembled WGS sequence"/>
</dbReference>
<organism evidence="1 2">
    <name type="scientific">Alishewanella aestuarii B11</name>
    <dbReference type="NCBI Taxonomy" id="1197174"/>
    <lineage>
        <taxon>Bacteria</taxon>
        <taxon>Pseudomonadati</taxon>
        <taxon>Pseudomonadota</taxon>
        <taxon>Gammaproteobacteria</taxon>
        <taxon>Alteromonadales</taxon>
        <taxon>Alteromonadaceae</taxon>
        <taxon>Alishewanella</taxon>
    </lineage>
</organism>
<protein>
    <submittedName>
        <fullName evidence="1">Uncharacterized protein</fullName>
    </submittedName>
</protein>
<name>J1QEZ5_9ALTE</name>
<keyword evidence="2" id="KW-1185">Reference proteome</keyword>
<evidence type="ECO:0000313" key="2">
    <source>
        <dbReference type="Proteomes" id="UP000012043"/>
    </source>
</evidence>